<reference evidence="1" key="1">
    <citation type="submission" date="2023-03" db="EMBL/GenBank/DDBJ databases">
        <title>Chromosome-level genomes of two armyworms, Mythimna separata and Mythimna loreyi, provide insights into the biosynthesis and reception of sex pheromones.</title>
        <authorList>
            <person name="Zhao H."/>
        </authorList>
    </citation>
    <scope>NUCLEOTIDE SEQUENCE</scope>
    <source>
        <strain evidence="1">BeijingLab</strain>
    </source>
</reference>
<evidence type="ECO:0000313" key="2">
    <source>
        <dbReference type="Proteomes" id="UP001231649"/>
    </source>
</evidence>
<proteinExistence type="predicted"/>
<gene>
    <name evidence="1" type="ORF">PYW08_004259</name>
</gene>
<comment type="caution">
    <text evidence="1">The sequence shown here is derived from an EMBL/GenBank/DDBJ whole genome shotgun (WGS) entry which is preliminary data.</text>
</comment>
<evidence type="ECO:0000313" key="1">
    <source>
        <dbReference type="EMBL" id="KAJ8721857.1"/>
    </source>
</evidence>
<protein>
    <submittedName>
        <fullName evidence="1">Uncharacterized protein</fullName>
    </submittedName>
</protein>
<sequence length="105" mass="12558">MPQHGTVLPSDLSVCKVRLRILALENSYKNKDLKKCQKQFLTAITTANCIYLFKPFIFYDFSRAKSNFRLTKMRRPYYTFFWSDWGERVLDFYLLQTRQDPTAVL</sequence>
<keyword evidence="2" id="KW-1185">Reference proteome</keyword>
<organism evidence="1 2">
    <name type="scientific">Mythimna loreyi</name>
    <dbReference type="NCBI Taxonomy" id="667449"/>
    <lineage>
        <taxon>Eukaryota</taxon>
        <taxon>Metazoa</taxon>
        <taxon>Ecdysozoa</taxon>
        <taxon>Arthropoda</taxon>
        <taxon>Hexapoda</taxon>
        <taxon>Insecta</taxon>
        <taxon>Pterygota</taxon>
        <taxon>Neoptera</taxon>
        <taxon>Endopterygota</taxon>
        <taxon>Lepidoptera</taxon>
        <taxon>Glossata</taxon>
        <taxon>Ditrysia</taxon>
        <taxon>Noctuoidea</taxon>
        <taxon>Noctuidae</taxon>
        <taxon>Noctuinae</taxon>
        <taxon>Hadenini</taxon>
        <taxon>Mythimna</taxon>
    </lineage>
</organism>
<dbReference type="Proteomes" id="UP001231649">
    <property type="component" value="Chromosome 16"/>
</dbReference>
<name>A0ACC2QND3_9NEOP</name>
<accession>A0ACC2QND3</accession>
<dbReference type="EMBL" id="CM056792">
    <property type="protein sequence ID" value="KAJ8721857.1"/>
    <property type="molecule type" value="Genomic_DNA"/>
</dbReference>